<dbReference type="Gene3D" id="1.10.287.1080">
    <property type="entry name" value="MazG-like"/>
    <property type="match status" value="1"/>
</dbReference>
<comment type="caution">
    <text evidence="1">The sequence shown here is derived from an EMBL/GenBank/DDBJ whole genome shotgun (WGS) entry which is preliminary data.</text>
</comment>
<proteinExistence type="predicted"/>
<dbReference type="HOGENOM" id="CLU_178321_1_0_9"/>
<dbReference type="RefSeq" id="WP_006526096.1">
    <property type="nucleotide sequence ID" value="NZ_GL637664.1"/>
</dbReference>
<keyword evidence="2" id="KW-1185">Reference proteome</keyword>
<protein>
    <recommendedName>
        <fullName evidence="3">NTP pyrophosphohydrolase MazG putative catalytic core domain-containing protein</fullName>
    </recommendedName>
</protein>
<dbReference type="STRING" id="706433.HMPREF9430_01279"/>
<dbReference type="Proteomes" id="UP000004097">
    <property type="component" value="Unassembled WGS sequence"/>
</dbReference>
<accession>E7MP08</accession>
<evidence type="ECO:0008006" key="3">
    <source>
        <dbReference type="Google" id="ProtNLM"/>
    </source>
</evidence>
<dbReference type="OrthoDB" id="1652579at2"/>
<dbReference type="EMBL" id="AECQ01000027">
    <property type="protein sequence ID" value="EFW24189.1"/>
    <property type="molecule type" value="Genomic_DNA"/>
</dbReference>
<dbReference type="SUPFAM" id="SSF101386">
    <property type="entry name" value="all-alpha NTP pyrophosphatases"/>
    <property type="match status" value="1"/>
</dbReference>
<reference evidence="1 2" key="1">
    <citation type="submission" date="2010-08" db="EMBL/GenBank/DDBJ databases">
        <authorList>
            <person name="Weinstock G."/>
            <person name="Sodergren E."/>
            <person name="Clifton S."/>
            <person name="Fulton L."/>
            <person name="Fulton B."/>
            <person name="Courtney L."/>
            <person name="Fronick C."/>
            <person name="Harrison M."/>
            <person name="Strong C."/>
            <person name="Farmer C."/>
            <person name="Delahaunty K."/>
            <person name="Markovic C."/>
            <person name="Hall O."/>
            <person name="Minx P."/>
            <person name="Tomlinson C."/>
            <person name="Mitreva M."/>
            <person name="Hou S."/>
            <person name="Chen J."/>
            <person name="Wollam A."/>
            <person name="Pepin K.H."/>
            <person name="Johnson M."/>
            <person name="Bhonagiri V."/>
            <person name="Zhang X."/>
            <person name="Suruliraj S."/>
            <person name="Warren W."/>
            <person name="Chinwalla A."/>
            <person name="Mardis E.R."/>
            <person name="Wilson R.K."/>
        </authorList>
    </citation>
    <scope>NUCLEOTIDE SEQUENCE [LARGE SCALE GENOMIC DNA]</scope>
    <source>
        <strain evidence="1 2">F0204</strain>
    </source>
</reference>
<name>E7MP08_9FIRM</name>
<gene>
    <name evidence="1" type="ORF">HMPREF9430_01279</name>
</gene>
<organism evidence="1 2">
    <name type="scientific">Solobacterium moorei F0204</name>
    <dbReference type="NCBI Taxonomy" id="706433"/>
    <lineage>
        <taxon>Bacteria</taxon>
        <taxon>Bacillati</taxon>
        <taxon>Bacillota</taxon>
        <taxon>Erysipelotrichia</taxon>
        <taxon>Erysipelotrichales</taxon>
        <taxon>Erysipelotrichaceae</taxon>
        <taxon>Solobacterium</taxon>
    </lineage>
</organism>
<evidence type="ECO:0000313" key="2">
    <source>
        <dbReference type="Proteomes" id="UP000004097"/>
    </source>
</evidence>
<sequence length="99" mass="11851">MMNYQEVTDTYKQAIETYGVRMQKLMAIEEMSELTKEICKDFRGLLDREHLIEEMADVMIMLDQMLLLYKISGEEVGLMRIKKVERLKERLEKQNDEID</sequence>
<dbReference type="AlphaFoldDB" id="E7MP08"/>
<dbReference type="eggNOG" id="ENOG50339Q4">
    <property type="taxonomic scope" value="Bacteria"/>
</dbReference>
<evidence type="ECO:0000313" key="1">
    <source>
        <dbReference type="EMBL" id="EFW24189.1"/>
    </source>
</evidence>
<dbReference type="CDD" id="cd11539">
    <property type="entry name" value="NTP-PPase_u2"/>
    <property type="match status" value="1"/>
</dbReference>